<evidence type="ECO:0000313" key="3">
    <source>
        <dbReference type="EnsemblPlants" id="Solyc11g040090.1.1"/>
    </source>
</evidence>
<reference evidence="3" key="1">
    <citation type="journal article" date="2012" name="Nature">
        <title>The tomato genome sequence provides insights into fleshy fruit evolution.</title>
        <authorList>
            <consortium name="Tomato Genome Consortium"/>
        </authorList>
    </citation>
    <scope>NUCLEOTIDE SEQUENCE [LARGE SCALE GENOMIC DNA]</scope>
    <source>
        <strain evidence="3">cv. Heinz 1706</strain>
    </source>
</reference>
<evidence type="ECO:0008006" key="5">
    <source>
        <dbReference type="Google" id="ProtNLM"/>
    </source>
</evidence>
<dbReference type="Gene3D" id="1.25.40.10">
    <property type="entry name" value="Tetratricopeptide repeat domain"/>
    <property type="match status" value="2"/>
</dbReference>
<dbReference type="PhylomeDB" id="K4D7Y3"/>
<evidence type="ECO:0000256" key="2">
    <source>
        <dbReference type="PROSITE-ProRule" id="PRU00708"/>
    </source>
</evidence>
<dbReference type="PaxDb" id="4081-Solyc11g040090.1.1"/>
<dbReference type="HOGENOM" id="CLU_002706_0_0_1"/>
<keyword evidence="1" id="KW-0677">Repeat</keyword>
<dbReference type="InterPro" id="IPR002885">
    <property type="entry name" value="PPR_rpt"/>
</dbReference>
<dbReference type="PROSITE" id="PS51375">
    <property type="entry name" value="PPR"/>
    <property type="match status" value="1"/>
</dbReference>
<dbReference type="EnsemblPlants" id="Solyc11g040090.1.1">
    <property type="protein sequence ID" value="Solyc11g040090.1.1"/>
    <property type="gene ID" value="Solyc11g040090.1"/>
</dbReference>
<dbReference type="eggNOG" id="KOG4197">
    <property type="taxonomic scope" value="Eukaryota"/>
</dbReference>
<dbReference type="GO" id="GO:0009451">
    <property type="term" value="P:RNA modification"/>
    <property type="evidence" value="ECO:0007669"/>
    <property type="project" value="InterPro"/>
</dbReference>
<dbReference type="InterPro" id="IPR046960">
    <property type="entry name" value="PPR_At4g14850-like_plant"/>
</dbReference>
<dbReference type="Pfam" id="PF13041">
    <property type="entry name" value="PPR_2"/>
    <property type="match status" value="1"/>
</dbReference>
<dbReference type="OMA" id="ILMITSC"/>
<protein>
    <recommendedName>
        <fullName evidence="5">DYW domain-containing protein</fullName>
    </recommendedName>
</protein>
<dbReference type="Proteomes" id="UP000004994">
    <property type="component" value="Chromosome 11"/>
</dbReference>
<accession>K4D7Y3</accession>
<feature type="repeat" description="PPR" evidence="2">
    <location>
        <begin position="6"/>
        <end position="41"/>
    </location>
</feature>
<evidence type="ECO:0000313" key="4">
    <source>
        <dbReference type="Proteomes" id="UP000004994"/>
    </source>
</evidence>
<name>K4D7Y3_SOLLC</name>
<dbReference type="SMR" id="K4D7Y3"/>
<dbReference type="GO" id="GO:0003723">
    <property type="term" value="F:RNA binding"/>
    <property type="evidence" value="ECO:0007669"/>
    <property type="project" value="InterPro"/>
</dbReference>
<evidence type="ECO:0000256" key="1">
    <source>
        <dbReference type="ARBA" id="ARBA00022737"/>
    </source>
</evidence>
<dbReference type="STRING" id="4081.K4D7Y3"/>
<dbReference type="PANTHER" id="PTHR47926">
    <property type="entry name" value="PENTATRICOPEPTIDE REPEAT-CONTAINING PROTEIN"/>
    <property type="match status" value="1"/>
</dbReference>
<dbReference type="Gramene" id="Solyc11g040090.1.1">
    <property type="protein sequence ID" value="Solyc11g040090.1.1"/>
    <property type="gene ID" value="Solyc11g040090.1"/>
</dbReference>
<dbReference type="NCBIfam" id="TIGR00756">
    <property type="entry name" value="PPR"/>
    <property type="match status" value="1"/>
</dbReference>
<sequence length="300" mass="34585">MIENKYVYTWNSMILSYVRNGHLRESLNYFNEMLSTTDVKPDFYTFPLVLKACNSIIDGVRIHYSSIAQTKSFRCCRSVHGFVLRRSWIQVDVIMDNVFVDMYAKLGLIHCSRKVFNEIPIKDIVSWNSIITRYAYTHLGELQEGTRTNGHVFKVALNLDIFISTSLIDLYGKCEKLSCHGIHGNGRVSLKLFNDLLNAVDLEKIGYYVVLFNTYANCGKCEGVNEVRSLATDKGLKKTPGWSSIDLNNKIEVFYTENKSHPQCHEIYEELGILTDKIKTLSYTPDYTFVLQYVENEEKE</sequence>
<dbReference type="InParanoid" id="K4D7Y3"/>
<organism evidence="3">
    <name type="scientific">Solanum lycopersicum</name>
    <name type="common">Tomato</name>
    <name type="synonym">Lycopersicon esculentum</name>
    <dbReference type="NCBI Taxonomy" id="4081"/>
    <lineage>
        <taxon>Eukaryota</taxon>
        <taxon>Viridiplantae</taxon>
        <taxon>Streptophyta</taxon>
        <taxon>Embryophyta</taxon>
        <taxon>Tracheophyta</taxon>
        <taxon>Spermatophyta</taxon>
        <taxon>Magnoliopsida</taxon>
        <taxon>eudicotyledons</taxon>
        <taxon>Gunneridae</taxon>
        <taxon>Pentapetalae</taxon>
        <taxon>asterids</taxon>
        <taxon>lamiids</taxon>
        <taxon>Solanales</taxon>
        <taxon>Solanaceae</taxon>
        <taxon>Solanoideae</taxon>
        <taxon>Solaneae</taxon>
        <taxon>Solanum</taxon>
        <taxon>Solanum subgen. Lycopersicon</taxon>
    </lineage>
</organism>
<keyword evidence="4" id="KW-1185">Reference proteome</keyword>
<proteinExistence type="predicted"/>
<reference evidence="3" key="2">
    <citation type="submission" date="2015-06" db="UniProtKB">
        <authorList>
            <consortium name="EnsemblPlants"/>
        </authorList>
    </citation>
    <scope>IDENTIFICATION</scope>
    <source>
        <strain evidence="3">cv. Heinz 1706</strain>
    </source>
</reference>
<dbReference type="InterPro" id="IPR011990">
    <property type="entry name" value="TPR-like_helical_dom_sf"/>
</dbReference>
<dbReference type="AlphaFoldDB" id="K4D7Y3"/>